<proteinExistence type="predicted"/>
<accession>A0A517E0R6</accession>
<dbReference type="OrthoDB" id="6253202at2"/>
<name>A0A517E0R6_9FIRM</name>
<dbReference type="AlphaFoldDB" id="A0A517E0R6"/>
<evidence type="ECO:0000313" key="2">
    <source>
        <dbReference type="EMBL" id="QDR83190.1"/>
    </source>
</evidence>
<dbReference type="EMBL" id="CP036259">
    <property type="protein sequence ID" value="QDR83190.1"/>
    <property type="molecule type" value="Genomic_DNA"/>
</dbReference>
<dbReference type="SUPFAM" id="SSF51658">
    <property type="entry name" value="Xylose isomerase-like"/>
    <property type="match status" value="1"/>
</dbReference>
<sequence length="331" mass="37724">MRQLISLSNGPVSQDLSPDNYDWLEPLLARRHLDGIEVELGGPWDLKVLPAQWICGAYLNLGDSWLDFWRQDRQALLRQFGSEAGIKARYGTLDRDEWLEGYRQKIDDARAAGATYLVLPVSEVKPWETYTWQFGATDTEVISAAVEVINELIAPISEAMALLFANQWWPGLRLLDKKLAARLIHGVKHPNIGFMLDTGHLMNTNQKLKTEVESVDYILAVLRKLGPYGRYMRGLHLNCSLSGEYVQRKQKPGNGSPGGPAELLAHLVHIDEHRPFRVPAVKRIIYAVKPELLVHHFRAELVCEWERKIRRQQEALLSPAERRRQGVGICR</sequence>
<dbReference type="KEGG" id="sted:SPTER_46710"/>
<evidence type="ECO:0000259" key="1">
    <source>
        <dbReference type="Pfam" id="PF01261"/>
    </source>
</evidence>
<protein>
    <submittedName>
        <fullName evidence="2">Xylose isomerase-like TIM barrel</fullName>
    </submittedName>
</protein>
<organism evidence="2 3">
    <name type="scientific">Sporomusa termitida</name>
    <dbReference type="NCBI Taxonomy" id="2377"/>
    <lineage>
        <taxon>Bacteria</taxon>
        <taxon>Bacillati</taxon>
        <taxon>Bacillota</taxon>
        <taxon>Negativicutes</taxon>
        <taxon>Selenomonadales</taxon>
        <taxon>Sporomusaceae</taxon>
        <taxon>Sporomusa</taxon>
    </lineage>
</organism>
<dbReference type="Gene3D" id="3.20.20.150">
    <property type="entry name" value="Divalent-metal-dependent TIM barrel enzymes"/>
    <property type="match status" value="1"/>
</dbReference>
<dbReference type="InterPro" id="IPR013022">
    <property type="entry name" value="Xyl_isomerase-like_TIM-brl"/>
</dbReference>
<dbReference type="Pfam" id="PF01261">
    <property type="entry name" value="AP_endonuc_2"/>
    <property type="match status" value="1"/>
</dbReference>
<feature type="domain" description="Xylose isomerase-like TIM barrel" evidence="1">
    <location>
        <begin position="71"/>
        <end position="255"/>
    </location>
</feature>
<gene>
    <name evidence="2" type="ORF">SPTER_46710</name>
</gene>
<evidence type="ECO:0000313" key="3">
    <source>
        <dbReference type="Proteomes" id="UP000320776"/>
    </source>
</evidence>
<dbReference type="Proteomes" id="UP000320776">
    <property type="component" value="Chromosome"/>
</dbReference>
<dbReference type="RefSeq" id="WP_144352497.1">
    <property type="nucleotide sequence ID" value="NZ_CP036259.1"/>
</dbReference>
<dbReference type="GO" id="GO:0016853">
    <property type="term" value="F:isomerase activity"/>
    <property type="evidence" value="ECO:0007669"/>
    <property type="project" value="UniProtKB-KW"/>
</dbReference>
<keyword evidence="3" id="KW-1185">Reference proteome</keyword>
<keyword evidence="2" id="KW-0413">Isomerase</keyword>
<reference evidence="2 3" key="1">
    <citation type="submission" date="2019-02" db="EMBL/GenBank/DDBJ databases">
        <title>Closed genome of Sporomusa termitida DSM 4440.</title>
        <authorList>
            <person name="Poehlein A."/>
            <person name="Daniel R."/>
        </authorList>
    </citation>
    <scope>NUCLEOTIDE SEQUENCE [LARGE SCALE GENOMIC DNA]</scope>
    <source>
        <strain evidence="2 3">DSM 4440</strain>
    </source>
</reference>
<dbReference type="InterPro" id="IPR036237">
    <property type="entry name" value="Xyl_isomerase-like_sf"/>
</dbReference>